<dbReference type="EMBL" id="AXDT01000236">
    <property type="protein sequence ID" value="ERT11041.1"/>
    <property type="molecule type" value="Genomic_DNA"/>
</dbReference>
<reference evidence="1 2" key="1">
    <citation type="submission" date="2013-10" db="EMBL/GenBank/DDBJ databases">
        <title>Whole Genome Shotgun Sequence of Photorhabdus temperata J3.</title>
        <authorList>
            <person name="Park G.-S."/>
            <person name="Hong S.-J."/>
            <person name="Shin J.-H."/>
        </authorList>
    </citation>
    <scope>NUCLEOTIDE SEQUENCE [LARGE SCALE GENOMIC DNA]</scope>
    <source>
        <strain evidence="1 2">J3</strain>
    </source>
</reference>
<evidence type="ECO:0000313" key="1">
    <source>
        <dbReference type="EMBL" id="ERT11041.1"/>
    </source>
</evidence>
<dbReference type="Proteomes" id="UP000017133">
    <property type="component" value="Unassembled WGS sequence"/>
</dbReference>
<dbReference type="AlphaFoldDB" id="U7QX13"/>
<protein>
    <submittedName>
        <fullName evidence="1">Uncharacterized protein</fullName>
    </submittedName>
</protein>
<proteinExistence type="predicted"/>
<evidence type="ECO:0000313" key="2">
    <source>
        <dbReference type="Proteomes" id="UP000017133"/>
    </source>
</evidence>
<keyword evidence="2" id="KW-1185">Reference proteome</keyword>
<sequence length="121" mass="13600">MSTLGVRLPNKTDIAQLTAWLTEFILPLNPQAVHGSELVTEWCQEQQIERPAADHLDRIIRSAVHQFETEQQNIIFTRLSLDSKVAINHLLSAEEPGTASVIEVTLSAPFPVDYEKNRVVI</sequence>
<organism evidence="1 2">
    <name type="scientific">Photorhabdus temperata J3</name>
    <dbReference type="NCBI Taxonomy" id="1389415"/>
    <lineage>
        <taxon>Bacteria</taxon>
        <taxon>Pseudomonadati</taxon>
        <taxon>Pseudomonadota</taxon>
        <taxon>Gammaproteobacteria</taxon>
        <taxon>Enterobacterales</taxon>
        <taxon>Morganellaceae</taxon>
        <taxon>Photorhabdus</taxon>
    </lineage>
</organism>
<comment type="caution">
    <text evidence="1">The sequence shown here is derived from an EMBL/GenBank/DDBJ whole genome shotgun (WGS) entry which is preliminary data.</text>
</comment>
<gene>
    <name evidence="1" type="ORF">O185_21655</name>
</gene>
<dbReference type="PATRIC" id="fig|1389415.4.peg.4332"/>
<accession>U7QX13</accession>
<name>U7QX13_PHOTE</name>